<proteinExistence type="predicted"/>
<dbReference type="EMBL" id="PP931175">
    <property type="protein sequence ID" value="XCH45313.1"/>
    <property type="molecule type" value="Genomic_DNA"/>
</dbReference>
<evidence type="ECO:0000313" key="1">
    <source>
        <dbReference type="EMBL" id="XCH45313.1"/>
    </source>
</evidence>
<reference evidence="1" key="1">
    <citation type="submission" date="2024-06" db="EMBL/GenBank/DDBJ databases">
        <authorList>
            <person name="Yerushalmy O."/>
            <person name="Alkalay-Oren S."/>
            <person name="Coppenhagn-Glazer S."/>
            <person name="Hazan R."/>
        </authorList>
    </citation>
    <scope>NUCLEOTIDE SEQUENCE</scope>
</reference>
<name>A0AAU8GSD2_9VIRU</name>
<organism evidence="1">
    <name type="scientific">Pseudomonas phage PACT201</name>
    <dbReference type="NCBI Taxonomy" id="3230130"/>
    <lineage>
        <taxon>Viruses</taxon>
    </lineage>
</organism>
<protein>
    <submittedName>
        <fullName evidence="1">Uncharacterized protein</fullName>
    </submittedName>
</protein>
<accession>A0AAU8GSD2</accession>
<sequence>MLGTNRKLDYCGDIAAICRDLPGDTQRLLCERRAAPDFPGKDATLQWGCATACSARPEMDARQHG</sequence>